<accession>A0A3D8J6J3</accession>
<dbReference type="RefSeq" id="WP_115579345.1">
    <property type="nucleotide sequence ID" value="NZ_NXLX01000015.1"/>
</dbReference>
<evidence type="ECO:0000313" key="1">
    <source>
        <dbReference type="EMBL" id="RDU72815.1"/>
    </source>
</evidence>
<proteinExistence type="predicted"/>
<dbReference type="OrthoDB" id="9944578at2"/>
<sequence>MDNKLIIKIEDKQFELDLKNFADSIKQDLVETFGDKNLKTQELLMLYLQKIQKEALQNTQIQDIIAKITL</sequence>
<organism evidence="1 2">
    <name type="scientific">Helicobacter anseris</name>
    <dbReference type="NCBI Taxonomy" id="375926"/>
    <lineage>
        <taxon>Bacteria</taxon>
        <taxon>Pseudomonadati</taxon>
        <taxon>Campylobacterota</taxon>
        <taxon>Epsilonproteobacteria</taxon>
        <taxon>Campylobacterales</taxon>
        <taxon>Helicobacteraceae</taxon>
        <taxon>Helicobacter</taxon>
    </lineage>
</organism>
<gene>
    <name evidence="1" type="ORF">CQA57_06080</name>
</gene>
<dbReference type="AlphaFoldDB" id="A0A3D8J6J3"/>
<dbReference type="Proteomes" id="UP000256695">
    <property type="component" value="Unassembled WGS sequence"/>
</dbReference>
<comment type="caution">
    <text evidence="1">The sequence shown here is derived from an EMBL/GenBank/DDBJ whole genome shotgun (WGS) entry which is preliminary data.</text>
</comment>
<protein>
    <submittedName>
        <fullName evidence="1">Uncharacterized protein</fullName>
    </submittedName>
</protein>
<dbReference type="EMBL" id="NXLX01000015">
    <property type="protein sequence ID" value="RDU72815.1"/>
    <property type="molecule type" value="Genomic_DNA"/>
</dbReference>
<name>A0A3D8J6J3_9HELI</name>
<reference evidence="1 2" key="1">
    <citation type="submission" date="2018-04" db="EMBL/GenBank/DDBJ databases">
        <title>Novel Campyloabacter and Helicobacter Species and Strains.</title>
        <authorList>
            <person name="Mannion A.J."/>
            <person name="Shen Z."/>
            <person name="Fox J.G."/>
        </authorList>
    </citation>
    <scope>NUCLEOTIDE SEQUENCE [LARGE SCALE GENOMIC DNA]</scope>
    <source>
        <strain evidence="1 2">MIT 04-9362</strain>
    </source>
</reference>
<keyword evidence="2" id="KW-1185">Reference proteome</keyword>
<evidence type="ECO:0000313" key="2">
    <source>
        <dbReference type="Proteomes" id="UP000256695"/>
    </source>
</evidence>